<evidence type="ECO:0000313" key="1">
    <source>
        <dbReference type="EMBL" id="TWV44442.1"/>
    </source>
</evidence>
<evidence type="ECO:0000313" key="2">
    <source>
        <dbReference type="Proteomes" id="UP000320481"/>
    </source>
</evidence>
<gene>
    <name evidence="1" type="ORF">FRZ03_17930</name>
</gene>
<organism evidence="1 2">
    <name type="scientific">Streptomyces misionensis</name>
    <dbReference type="NCBI Taxonomy" id="67331"/>
    <lineage>
        <taxon>Bacteria</taxon>
        <taxon>Bacillati</taxon>
        <taxon>Actinomycetota</taxon>
        <taxon>Actinomycetes</taxon>
        <taxon>Kitasatosporales</taxon>
        <taxon>Streptomycetaceae</taxon>
        <taxon>Streptomyces</taxon>
    </lineage>
</organism>
<name>A0A5C6JTB3_9ACTN</name>
<evidence type="ECO:0008006" key="3">
    <source>
        <dbReference type="Google" id="ProtNLM"/>
    </source>
</evidence>
<dbReference type="AlphaFoldDB" id="A0A5C6JTB3"/>
<dbReference type="Proteomes" id="UP000320481">
    <property type="component" value="Unassembled WGS sequence"/>
</dbReference>
<protein>
    <recommendedName>
        <fullName evidence="3">DUF3806 domain-containing protein</fullName>
    </recommendedName>
</protein>
<dbReference type="InterPro" id="IPR046245">
    <property type="entry name" value="DUF6278"/>
</dbReference>
<sequence length="139" mass="14981">MNLPFLGPRHKKHATAALPADPESVAALLSECELLRAQAARAGVRLDDTPASLEALDQMVPRWRDDAETLPWLGNDAGLYLGTVLVRTVPGAAWRIRADGEPVLCLASGREVEVVDAGRQWAMSGVPELSQLYGEIAEI</sequence>
<accession>A0A5C6JTB3</accession>
<keyword evidence="2" id="KW-1185">Reference proteome</keyword>
<dbReference type="Pfam" id="PF19794">
    <property type="entry name" value="DUF6278"/>
    <property type="match status" value="1"/>
</dbReference>
<reference evidence="1" key="1">
    <citation type="journal article" date="2019" name="Microbiol. Resour. Announc.">
        <title>Draft Genomic Sequences of Streptomyces misionensis and Streptomyces albidoflavus, bacteria applied for phytopathogen biocontrol.</title>
        <authorList>
            <person name="Pylro V."/>
            <person name="Dias A."/>
            <person name="Andreote F."/>
            <person name="Varani A."/>
            <person name="Andreote C."/>
            <person name="Bernardo E."/>
            <person name="Martins T."/>
        </authorList>
    </citation>
    <scope>NUCLEOTIDE SEQUENCE [LARGE SCALE GENOMIC DNA]</scope>
    <source>
        <strain evidence="1">66</strain>
    </source>
</reference>
<proteinExistence type="predicted"/>
<dbReference type="EMBL" id="VOGW01000102">
    <property type="protein sequence ID" value="TWV44442.1"/>
    <property type="molecule type" value="Genomic_DNA"/>
</dbReference>
<dbReference type="RefSeq" id="WP_146466166.1">
    <property type="nucleotide sequence ID" value="NZ_VOGW01000102.1"/>
</dbReference>
<comment type="caution">
    <text evidence="1">The sequence shown here is derived from an EMBL/GenBank/DDBJ whole genome shotgun (WGS) entry which is preliminary data.</text>
</comment>